<accession>A0ABV7UZ94</accession>
<sequence length="354" mass="39278">MHVTAAPVDAYALQAGDVVADRETVLSIWHGNLGEQAHMRAKYEWFYLRCPFGAPVLQLLRHVPDDDIAGTCAAGRRRMVWRGGDLQAGVLVDLAVRAEHRSLGPALAMQKGLIQASLEQVGFVYGFPNARATAIFRRLGARKLADIVRHARVLRPGSYLRRRLPAYLAAPLGAVLDLGLRARDAIRRIGAPRLQASWSDRADPRMDDLWARSPHGPGLLAVRDAERLRWRFDEAPLATTRYLLLSADDGASLDAWFATQVVDDVLHVRDFWSVDAATGIGKHWLDALITAARRVGVAAVSVELATRDAMLGNWRASGFVERSRRPIYAFWRTDLDPGEDEGFDLLFTSADEDE</sequence>
<evidence type="ECO:0008006" key="3">
    <source>
        <dbReference type="Google" id="ProtNLM"/>
    </source>
</evidence>
<dbReference type="InterPro" id="IPR016181">
    <property type="entry name" value="Acyl_CoA_acyltransferase"/>
</dbReference>
<keyword evidence="2" id="KW-1185">Reference proteome</keyword>
<protein>
    <recommendedName>
        <fullName evidence="3">N-acetyltransferase domain-containing protein</fullName>
    </recommendedName>
</protein>
<proteinExistence type="predicted"/>
<dbReference type="RefSeq" id="WP_386712071.1">
    <property type="nucleotide sequence ID" value="NZ_JBHRYF010000012.1"/>
</dbReference>
<evidence type="ECO:0000313" key="1">
    <source>
        <dbReference type="EMBL" id="MFC3661159.1"/>
    </source>
</evidence>
<dbReference type="EMBL" id="JBHRYF010000012">
    <property type="protein sequence ID" value="MFC3661159.1"/>
    <property type="molecule type" value="Genomic_DNA"/>
</dbReference>
<organism evidence="1 2">
    <name type="scientific">Luteimonas notoginsengisoli</name>
    <dbReference type="NCBI Taxonomy" id="1578200"/>
    <lineage>
        <taxon>Bacteria</taxon>
        <taxon>Pseudomonadati</taxon>
        <taxon>Pseudomonadota</taxon>
        <taxon>Gammaproteobacteria</taxon>
        <taxon>Lysobacterales</taxon>
        <taxon>Lysobacteraceae</taxon>
        <taxon>Luteimonas</taxon>
    </lineage>
</organism>
<dbReference type="Gene3D" id="3.40.630.30">
    <property type="match status" value="1"/>
</dbReference>
<comment type="caution">
    <text evidence="1">The sequence shown here is derived from an EMBL/GenBank/DDBJ whole genome shotgun (WGS) entry which is preliminary data.</text>
</comment>
<dbReference type="Proteomes" id="UP001595724">
    <property type="component" value="Unassembled WGS sequence"/>
</dbReference>
<gene>
    <name evidence="1" type="ORF">ACFOM9_13910</name>
</gene>
<evidence type="ECO:0000313" key="2">
    <source>
        <dbReference type="Proteomes" id="UP001595724"/>
    </source>
</evidence>
<dbReference type="SUPFAM" id="SSF55729">
    <property type="entry name" value="Acyl-CoA N-acyltransferases (Nat)"/>
    <property type="match status" value="1"/>
</dbReference>
<name>A0ABV7UZ94_9GAMM</name>
<reference evidence="2" key="1">
    <citation type="journal article" date="2019" name="Int. J. Syst. Evol. Microbiol.">
        <title>The Global Catalogue of Microorganisms (GCM) 10K type strain sequencing project: providing services to taxonomists for standard genome sequencing and annotation.</title>
        <authorList>
            <consortium name="The Broad Institute Genomics Platform"/>
            <consortium name="The Broad Institute Genome Sequencing Center for Infectious Disease"/>
            <person name="Wu L."/>
            <person name="Ma J."/>
        </authorList>
    </citation>
    <scope>NUCLEOTIDE SEQUENCE [LARGE SCALE GENOMIC DNA]</scope>
    <source>
        <strain evidence="2">KCTC 42211</strain>
    </source>
</reference>